<proteinExistence type="predicted"/>
<protein>
    <submittedName>
        <fullName evidence="1">Uncharacterized protein</fullName>
    </submittedName>
</protein>
<name>A0A498LN90_LABRO</name>
<gene>
    <name evidence="1" type="ORF">ROHU_011000</name>
    <name evidence="2" type="ORF">ROHU_028426</name>
</gene>
<keyword evidence="3" id="KW-1185">Reference proteome</keyword>
<dbReference type="AlphaFoldDB" id="A0A498LN90"/>
<evidence type="ECO:0000313" key="1">
    <source>
        <dbReference type="EMBL" id="RXN09511.1"/>
    </source>
</evidence>
<organism evidence="1 3">
    <name type="scientific">Labeo rohita</name>
    <name type="common">Indian major carp</name>
    <name type="synonym">Cyprinus rohita</name>
    <dbReference type="NCBI Taxonomy" id="84645"/>
    <lineage>
        <taxon>Eukaryota</taxon>
        <taxon>Metazoa</taxon>
        <taxon>Chordata</taxon>
        <taxon>Craniata</taxon>
        <taxon>Vertebrata</taxon>
        <taxon>Euteleostomi</taxon>
        <taxon>Actinopterygii</taxon>
        <taxon>Neopterygii</taxon>
        <taxon>Teleostei</taxon>
        <taxon>Ostariophysi</taxon>
        <taxon>Cypriniformes</taxon>
        <taxon>Cyprinidae</taxon>
        <taxon>Labeoninae</taxon>
        <taxon>Labeonini</taxon>
        <taxon>Labeo</taxon>
    </lineage>
</organism>
<sequence length="248" mass="27557">MDYRRCKPACSYFIMSDDPHSVLSVCVFPHACKAVYRVSKCKFCENLCFKTLNTQLAGFDKESSVFPRRTPEATDAFRESATWGSDVELEAKESEQMGLTLSLPLSTHAYFGAASADTLLPNGQEELVDVLACTTEKLSIDWPEEPRKSQSSNLDKRFQIQGPRRGSCHFSAICIMRSPDPGRSLSLQALLTRQLLTSPTSWGSVEQDYTAITASEDTLATHLSPWATLVRGKVVSHPRCQPHCNWSG</sequence>
<dbReference type="Proteomes" id="UP000290572">
    <property type="component" value="Unassembled WGS sequence"/>
</dbReference>
<dbReference type="EMBL" id="QBIY01012873">
    <property type="protein sequence ID" value="RXN14801.1"/>
    <property type="molecule type" value="Genomic_DNA"/>
</dbReference>
<dbReference type="EMBL" id="QBIY01013272">
    <property type="protein sequence ID" value="RXN09511.1"/>
    <property type="molecule type" value="Genomic_DNA"/>
</dbReference>
<evidence type="ECO:0000313" key="2">
    <source>
        <dbReference type="EMBL" id="RXN14801.1"/>
    </source>
</evidence>
<accession>A0A498LN90</accession>
<comment type="caution">
    <text evidence="1">The sequence shown here is derived from an EMBL/GenBank/DDBJ whole genome shotgun (WGS) entry which is preliminary data.</text>
</comment>
<evidence type="ECO:0000313" key="3">
    <source>
        <dbReference type="Proteomes" id="UP000290572"/>
    </source>
</evidence>
<reference evidence="1 3" key="1">
    <citation type="submission" date="2018-03" db="EMBL/GenBank/DDBJ databases">
        <title>Draft genome sequence of Rohu Carp (Labeo rohita).</title>
        <authorList>
            <person name="Das P."/>
            <person name="Kushwaha B."/>
            <person name="Joshi C.G."/>
            <person name="Kumar D."/>
            <person name="Nagpure N.S."/>
            <person name="Sahoo L."/>
            <person name="Das S.P."/>
            <person name="Bit A."/>
            <person name="Patnaik S."/>
            <person name="Meher P.K."/>
            <person name="Jayasankar P."/>
            <person name="Koringa P.G."/>
            <person name="Patel N.V."/>
            <person name="Hinsu A.T."/>
            <person name="Kumar R."/>
            <person name="Pandey M."/>
            <person name="Agarwal S."/>
            <person name="Srivastava S."/>
            <person name="Singh M."/>
            <person name="Iquebal M.A."/>
            <person name="Jaiswal S."/>
            <person name="Angadi U.B."/>
            <person name="Kumar N."/>
            <person name="Raza M."/>
            <person name="Shah T.M."/>
            <person name="Rai A."/>
            <person name="Jena J.K."/>
        </authorList>
    </citation>
    <scope>NUCLEOTIDE SEQUENCE [LARGE SCALE GENOMIC DNA]</scope>
    <source>
        <strain evidence="1">DASCIFA01</strain>
        <tissue evidence="1">Testis</tissue>
    </source>
</reference>